<name>A0A1W1ZPW7_9FIRM</name>
<evidence type="ECO:0000256" key="5">
    <source>
        <dbReference type="ARBA" id="ARBA00022989"/>
    </source>
</evidence>
<evidence type="ECO:0000256" key="1">
    <source>
        <dbReference type="ARBA" id="ARBA00004141"/>
    </source>
</evidence>
<keyword evidence="9" id="KW-0479">Metal-binding</keyword>
<dbReference type="SUPFAM" id="SSF56784">
    <property type="entry name" value="HAD-like"/>
    <property type="match status" value="1"/>
</dbReference>
<dbReference type="NCBIfam" id="TIGR01494">
    <property type="entry name" value="ATPase_P-type"/>
    <property type="match status" value="2"/>
</dbReference>
<evidence type="ECO:0000313" key="13">
    <source>
        <dbReference type="Proteomes" id="UP000192790"/>
    </source>
</evidence>
<dbReference type="SUPFAM" id="SSF81653">
    <property type="entry name" value="Calcium ATPase, transduction domain A"/>
    <property type="match status" value="1"/>
</dbReference>
<evidence type="ECO:0000256" key="8">
    <source>
        <dbReference type="ARBA" id="ARBA00049338"/>
    </source>
</evidence>
<dbReference type="SUPFAM" id="SSF81665">
    <property type="entry name" value="Calcium ATPase, transmembrane domain M"/>
    <property type="match status" value="1"/>
</dbReference>
<dbReference type="EC" id="7.2.2.21" evidence="7"/>
<dbReference type="GO" id="GO:0008551">
    <property type="term" value="F:P-type cadmium transporter activity"/>
    <property type="evidence" value="ECO:0007669"/>
    <property type="project" value="UniProtKB-EC"/>
</dbReference>
<dbReference type="GO" id="GO:0005524">
    <property type="term" value="F:ATP binding"/>
    <property type="evidence" value="ECO:0007669"/>
    <property type="project" value="UniProtKB-UniRule"/>
</dbReference>
<evidence type="ECO:0000313" key="12">
    <source>
        <dbReference type="EMBL" id="SMC50407.1"/>
    </source>
</evidence>
<dbReference type="NCBIfam" id="TIGR01512">
    <property type="entry name" value="ATPase-IB2_Cd"/>
    <property type="match status" value="1"/>
</dbReference>
<dbReference type="Proteomes" id="UP000192790">
    <property type="component" value="Unassembled WGS sequence"/>
</dbReference>
<feature type="domain" description="P-type ATPase A" evidence="11">
    <location>
        <begin position="166"/>
        <end position="266"/>
    </location>
</feature>
<evidence type="ECO:0000256" key="4">
    <source>
        <dbReference type="ARBA" id="ARBA00022692"/>
    </source>
</evidence>
<dbReference type="InterPro" id="IPR023214">
    <property type="entry name" value="HAD_sf"/>
</dbReference>
<dbReference type="InterPro" id="IPR059000">
    <property type="entry name" value="ATPase_P-type_domA"/>
</dbReference>
<accession>A0A1W1ZPW7</accession>
<feature type="region of interest" description="Disordered" evidence="10">
    <location>
        <begin position="1"/>
        <end position="22"/>
    </location>
</feature>
<dbReference type="Gene3D" id="3.40.50.1000">
    <property type="entry name" value="HAD superfamily/HAD-like"/>
    <property type="match status" value="1"/>
</dbReference>
<dbReference type="InterPro" id="IPR001757">
    <property type="entry name" value="P_typ_ATPase"/>
</dbReference>
<dbReference type="RefSeq" id="WP_084233888.1">
    <property type="nucleotide sequence ID" value="NZ_FWXW01000002.1"/>
</dbReference>
<dbReference type="AlphaFoldDB" id="A0A1W1ZPW7"/>
<feature type="transmembrane region" description="Helical" evidence="9">
    <location>
        <begin position="620"/>
        <end position="639"/>
    </location>
</feature>
<feature type="compositionally biased region" description="Basic residues" evidence="10">
    <location>
        <begin position="1"/>
        <end position="11"/>
    </location>
</feature>
<keyword evidence="5 9" id="KW-1133">Transmembrane helix</keyword>
<evidence type="ECO:0000259" key="11">
    <source>
        <dbReference type="Pfam" id="PF00122"/>
    </source>
</evidence>
<dbReference type="EMBL" id="FWXW01000002">
    <property type="protein sequence ID" value="SMC50407.1"/>
    <property type="molecule type" value="Genomic_DNA"/>
</dbReference>
<feature type="transmembrane region" description="Helical" evidence="9">
    <location>
        <begin position="62"/>
        <end position="79"/>
    </location>
</feature>
<evidence type="ECO:0000256" key="9">
    <source>
        <dbReference type="RuleBase" id="RU362081"/>
    </source>
</evidence>
<evidence type="ECO:0000256" key="7">
    <source>
        <dbReference type="ARBA" id="ARBA00039103"/>
    </source>
</evidence>
<evidence type="ECO:0000256" key="6">
    <source>
        <dbReference type="ARBA" id="ARBA00023136"/>
    </source>
</evidence>
<dbReference type="GO" id="GO:0046872">
    <property type="term" value="F:metal ion binding"/>
    <property type="evidence" value="ECO:0007669"/>
    <property type="project" value="UniProtKB-KW"/>
</dbReference>
<dbReference type="NCBIfam" id="TIGR01525">
    <property type="entry name" value="ATPase-IB_hvy"/>
    <property type="match status" value="1"/>
</dbReference>
<keyword evidence="3" id="KW-0104">Cadmium</keyword>
<dbReference type="GO" id="GO:0016887">
    <property type="term" value="F:ATP hydrolysis activity"/>
    <property type="evidence" value="ECO:0007669"/>
    <property type="project" value="InterPro"/>
</dbReference>
<evidence type="ECO:0000256" key="10">
    <source>
        <dbReference type="SAM" id="MobiDB-lite"/>
    </source>
</evidence>
<comment type="subcellular location">
    <subcellularLocation>
        <location evidence="9">Cell membrane</location>
    </subcellularLocation>
    <subcellularLocation>
        <location evidence="1">Membrane</location>
        <topology evidence="1">Multi-pass membrane protein</topology>
    </subcellularLocation>
</comment>
<organism evidence="12 13">
    <name type="scientific">Papillibacter cinnamivorans DSM 12816</name>
    <dbReference type="NCBI Taxonomy" id="1122930"/>
    <lineage>
        <taxon>Bacteria</taxon>
        <taxon>Bacillati</taxon>
        <taxon>Bacillota</taxon>
        <taxon>Clostridia</taxon>
        <taxon>Eubacteriales</taxon>
        <taxon>Oscillospiraceae</taxon>
        <taxon>Papillibacter</taxon>
    </lineage>
</organism>
<dbReference type="PRINTS" id="PR00119">
    <property type="entry name" value="CATATPASE"/>
</dbReference>
<gene>
    <name evidence="12" type="ORF">SAMN02745168_1276</name>
</gene>
<feature type="transmembrane region" description="Helical" evidence="9">
    <location>
        <begin position="285"/>
        <end position="310"/>
    </location>
</feature>
<dbReference type="InterPro" id="IPR023298">
    <property type="entry name" value="ATPase_P-typ_TM_dom_sf"/>
</dbReference>
<dbReference type="STRING" id="1122930.SAMN02745168_1276"/>
<sequence>MTGRKKSRPGPRHGGTSESACACREDPCSSSASAQDCACCACHDHSHAHGGSGEEGRGASRLRLIVSGLLLALAFLPGLPGPLSFLLGAAAYLLAGWDVLLRAGRNLAAGRVFDENFLMSLASLGAFFIGQRAEAAAVMLFYQVGELFQGYAVDRSRRSVRELMDLRPDRAFRIVDGRPVETNPEDIAVGDLILVHPGEKIPLDGDVLEGESWLDTSALTGESEPRPANPGSPVLSGFLNQSGVLKVRVQKTYGDSTASRILRLVEDSAENKAVPEQFITKFAGIYTPAVVAVAIILALLLPPLAGIGWAEGLHRALIFLVVSCPCALVISVPMGYFAGIGRASRAGVLVKGGNYLEALCHAEIAVFDKTGTLTRGKFRVVKLAPVSVSDKELLEYAALVESLSSHPVARSIREAWGGSADTTRISEYTELPGKGVRARVDGQSVWAGTRILMEDLGLSVPGDDPGETVVHVAKGGAYLGGVFLRDTLKKDTAEALRALKSAGVRKTVMLTGDREEVAARIGKEAGIDEVVSGLLPIDKVSRIEVLLKETSPGRTLLYAGDGINDAPALRRADVGVAMGALGSDAAMEAADVVIMTDELSSLVSAMKIARSTRRIVQENIAFAISVKLLVLVMGALGLAGMWQAVFADVGVSLLAVANAMRLLRFRVNE</sequence>
<dbReference type="InterPro" id="IPR008250">
    <property type="entry name" value="ATPase_P-typ_transduc_dom_A_sf"/>
</dbReference>
<keyword evidence="13" id="KW-1185">Reference proteome</keyword>
<keyword evidence="9" id="KW-0067">ATP-binding</keyword>
<dbReference type="InterPro" id="IPR036412">
    <property type="entry name" value="HAD-like_sf"/>
</dbReference>
<keyword evidence="9" id="KW-1003">Cell membrane</keyword>
<dbReference type="PANTHER" id="PTHR48085:SF5">
    <property type="entry name" value="CADMIUM_ZINC-TRANSPORTING ATPASE HMA4-RELATED"/>
    <property type="match status" value="1"/>
</dbReference>
<dbReference type="PANTHER" id="PTHR48085">
    <property type="entry name" value="CADMIUM/ZINC-TRANSPORTING ATPASE HMA2-RELATED"/>
    <property type="match status" value="1"/>
</dbReference>
<dbReference type="Gene3D" id="2.70.150.10">
    <property type="entry name" value="Calcium-transporting ATPase, cytoplasmic transduction domain A"/>
    <property type="match status" value="1"/>
</dbReference>
<reference evidence="12 13" key="1">
    <citation type="submission" date="2017-04" db="EMBL/GenBank/DDBJ databases">
        <authorList>
            <person name="Afonso C.L."/>
            <person name="Miller P.J."/>
            <person name="Scott M.A."/>
            <person name="Spackman E."/>
            <person name="Goraichik I."/>
            <person name="Dimitrov K.M."/>
            <person name="Suarez D.L."/>
            <person name="Swayne D.E."/>
        </authorList>
    </citation>
    <scope>NUCLEOTIDE SEQUENCE [LARGE SCALE GENOMIC DNA]</scope>
    <source>
        <strain evidence="12 13">DSM 12816</strain>
    </source>
</reference>
<dbReference type="InterPro" id="IPR051014">
    <property type="entry name" value="Cation_Transport_ATPase_IB"/>
</dbReference>
<keyword evidence="4 9" id="KW-0812">Transmembrane</keyword>
<protein>
    <recommendedName>
        <fullName evidence="7">Cd(2+)-exporting ATPase</fullName>
        <ecNumber evidence="7">7.2.2.21</ecNumber>
    </recommendedName>
</protein>
<dbReference type="InterPro" id="IPR018303">
    <property type="entry name" value="ATPase_P-typ_P_site"/>
</dbReference>
<evidence type="ECO:0000256" key="2">
    <source>
        <dbReference type="ARBA" id="ARBA00006024"/>
    </source>
</evidence>
<dbReference type="InterPro" id="IPR023299">
    <property type="entry name" value="ATPase_P-typ_cyto_dom_N"/>
</dbReference>
<dbReference type="Pfam" id="PF00122">
    <property type="entry name" value="E1-E2_ATPase"/>
    <property type="match status" value="1"/>
</dbReference>
<comment type="catalytic activity">
    <reaction evidence="8">
        <text>Cd(2+)(in) + ATP + H2O = Cd(2+)(out) + ADP + phosphate + H(+)</text>
        <dbReference type="Rhea" id="RHEA:12132"/>
        <dbReference type="ChEBI" id="CHEBI:15377"/>
        <dbReference type="ChEBI" id="CHEBI:15378"/>
        <dbReference type="ChEBI" id="CHEBI:30616"/>
        <dbReference type="ChEBI" id="CHEBI:43474"/>
        <dbReference type="ChEBI" id="CHEBI:48775"/>
        <dbReference type="ChEBI" id="CHEBI:456216"/>
        <dbReference type="EC" id="7.2.2.21"/>
    </reaction>
</comment>
<keyword evidence="9" id="KW-0547">Nucleotide-binding</keyword>
<comment type="similarity">
    <text evidence="2 9">Belongs to the cation transport ATPase (P-type) (TC 3.A.3) family. Type IB subfamily.</text>
</comment>
<feature type="transmembrane region" description="Helical" evidence="9">
    <location>
        <begin position="316"/>
        <end position="337"/>
    </location>
</feature>
<dbReference type="Pfam" id="PF00702">
    <property type="entry name" value="Hydrolase"/>
    <property type="match status" value="1"/>
</dbReference>
<proteinExistence type="inferred from homology"/>
<dbReference type="GO" id="GO:0005886">
    <property type="term" value="C:plasma membrane"/>
    <property type="evidence" value="ECO:0007669"/>
    <property type="project" value="UniProtKB-SubCell"/>
</dbReference>
<dbReference type="InterPro" id="IPR027256">
    <property type="entry name" value="P-typ_ATPase_IB"/>
</dbReference>
<dbReference type="OrthoDB" id="9760364at2"/>
<evidence type="ECO:0000256" key="3">
    <source>
        <dbReference type="ARBA" id="ARBA00022539"/>
    </source>
</evidence>
<dbReference type="Gene3D" id="3.40.1110.10">
    <property type="entry name" value="Calcium-transporting ATPase, cytoplasmic domain N"/>
    <property type="match status" value="1"/>
</dbReference>
<keyword evidence="6 9" id="KW-0472">Membrane</keyword>
<dbReference type="PROSITE" id="PS00154">
    <property type="entry name" value="ATPASE_E1_E2"/>
    <property type="match status" value="1"/>
</dbReference>